<reference evidence="3" key="1">
    <citation type="submission" date="2024-03" db="EMBL/GenBank/DDBJ databases">
        <title>WGS assembly of Saponaria officinalis var. Norfolk2.</title>
        <authorList>
            <person name="Jenkins J."/>
            <person name="Shu S."/>
            <person name="Grimwood J."/>
            <person name="Barry K."/>
            <person name="Goodstein D."/>
            <person name="Schmutz J."/>
            <person name="Leebens-Mack J."/>
            <person name="Osbourn A."/>
        </authorList>
    </citation>
    <scope>NUCLEOTIDE SEQUENCE [LARGE SCALE GENOMIC DNA]</scope>
    <source>
        <strain evidence="3">JIC</strain>
    </source>
</reference>
<sequence>MRNKRGKKKEKMVRTRSSRRRVEEAEAEAAALNNNDHQLIIWPTPPHYSPNFAKSCSLPSSTRLPFEYSRRVPHGCDESTAATGTVKNPTDVSDLGVEPSDNLQNVDLVLCEDVDYIQLVYPSLSQLEPTDKKSVKKSFITSNTTSDRPPSIGQADSNATSLNLSDMLMLDEEFSSIDSKQIDVLVTVAGYRVKQELAPILTKVFSKYGDIAANCKKSLEYRSFLLENVCSIVKKLEVTEFVCLNTVEIDSLRVLLKDIESDVNVGWLLQRLDEIKDAKRLLRESPKVKQAKRQNQHAAELKESEIKGYENKIRKLQQKIESAKHEMEFRMEEKRKLDKVLSHTKVQLKKYYCGSMIHGLI</sequence>
<dbReference type="PANTHER" id="PTHR35358:SF10">
    <property type="entry name" value="PLANT PHOSPHOLIPASE-LIKE PROTEIN"/>
    <property type="match status" value="1"/>
</dbReference>
<feature type="compositionally biased region" description="Polar residues" evidence="2">
    <location>
        <begin position="80"/>
        <end position="91"/>
    </location>
</feature>
<accession>A0AAW1H209</accession>
<feature type="region of interest" description="Disordered" evidence="2">
    <location>
        <begin position="77"/>
        <end position="98"/>
    </location>
</feature>
<dbReference type="AlphaFoldDB" id="A0AAW1H209"/>
<dbReference type="EMBL" id="JBDFQZ010000013">
    <property type="protein sequence ID" value="KAK9670162.1"/>
    <property type="molecule type" value="Genomic_DNA"/>
</dbReference>
<dbReference type="Proteomes" id="UP001443914">
    <property type="component" value="Unassembled WGS sequence"/>
</dbReference>
<proteinExistence type="predicted"/>
<organism evidence="3 4">
    <name type="scientific">Saponaria officinalis</name>
    <name type="common">Common soapwort</name>
    <name type="synonym">Lychnis saponaria</name>
    <dbReference type="NCBI Taxonomy" id="3572"/>
    <lineage>
        <taxon>Eukaryota</taxon>
        <taxon>Viridiplantae</taxon>
        <taxon>Streptophyta</taxon>
        <taxon>Embryophyta</taxon>
        <taxon>Tracheophyta</taxon>
        <taxon>Spermatophyta</taxon>
        <taxon>Magnoliopsida</taxon>
        <taxon>eudicotyledons</taxon>
        <taxon>Gunneridae</taxon>
        <taxon>Pentapetalae</taxon>
        <taxon>Caryophyllales</taxon>
        <taxon>Caryophyllaceae</taxon>
        <taxon>Caryophylleae</taxon>
        <taxon>Saponaria</taxon>
    </lineage>
</organism>
<dbReference type="PANTHER" id="PTHR35358">
    <property type="entry name" value="OS06G0711100 PROTEIN"/>
    <property type="match status" value="1"/>
</dbReference>
<evidence type="ECO:0008006" key="5">
    <source>
        <dbReference type="Google" id="ProtNLM"/>
    </source>
</evidence>
<keyword evidence="1" id="KW-0175">Coiled coil</keyword>
<feature type="compositionally biased region" description="Polar residues" evidence="2">
    <location>
        <begin position="139"/>
        <end position="156"/>
    </location>
</feature>
<protein>
    <recommendedName>
        <fullName evidence="5">Phospholipase-like protein</fullName>
    </recommendedName>
</protein>
<evidence type="ECO:0000313" key="4">
    <source>
        <dbReference type="Proteomes" id="UP001443914"/>
    </source>
</evidence>
<evidence type="ECO:0000256" key="1">
    <source>
        <dbReference type="SAM" id="Coils"/>
    </source>
</evidence>
<evidence type="ECO:0000313" key="3">
    <source>
        <dbReference type="EMBL" id="KAK9670162.1"/>
    </source>
</evidence>
<keyword evidence="4" id="KW-1185">Reference proteome</keyword>
<feature type="region of interest" description="Disordered" evidence="2">
    <location>
        <begin position="1"/>
        <end position="23"/>
    </location>
</feature>
<feature type="coiled-coil region" evidence="1">
    <location>
        <begin position="299"/>
        <end position="333"/>
    </location>
</feature>
<gene>
    <name evidence="3" type="ORF">RND81_13G182300</name>
</gene>
<comment type="caution">
    <text evidence="3">The sequence shown here is derived from an EMBL/GenBank/DDBJ whole genome shotgun (WGS) entry which is preliminary data.</text>
</comment>
<name>A0AAW1H209_SAPOF</name>
<feature type="region of interest" description="Disordered" evidence="2">
    <location>
        <begin position="135"/>
        <end position="156"/>
    </location>
</feature>
<evidence type="ECO:0000256" key="2">
    <source>
        <dbReference type="SAM" id="MobiDB-lite"/>
    </source>
</evidence>
<dbReference type="InterPro" id="IPR007942">
    <property type="entry name" value="PLipase-like"/>
</dbReference>
<dbReference type="Pfam" id="PF05278">
    <property type="entry name" value="PEARLI-4"/>
    <property type="match status" value="1"/>
</dbReference>
<feature type="compositionally biased region" description="Basic residues" evidence="2">
    <location>
        <begin position="1"/>
        <end position="19"/>
    </location>
</feature>